<dbReference type="PANTHER" id="PTHR47219">
    <property type="entry name" value="RAB GTPASE-ACTIVATING PROTEIN 1-LIKE"/>
    <property type="match status" value="1"/>
</dbReference>
<dbReference type="PROSITE" id="PS50086">
    <property type="entry name" value="TBC_RABGAP"/>
    <property type="match status" value="1"/>
</dbReference>
<feature type="region of interest" description="Disordered" evidence="1">
    <location>
        <begin position="1"/>
        <end position="33"/>
    </location>
</feature>
<protein>
    <submittedName>
        <fullName evidence="4">Rab-GAP TBC domain-containing protein</fullName>
    </submittedName>
</protein>
<organism evidence="3 4">
    <name type="scientific">Ditylenchus dipsaci</name>
    <dbReference type="NCBI Taxonomy" id="166011"/>
    <lineage>
        <taxon>Eukaryota</taxon>
        <taxon>Metazoa</taxon>
        <taxon>Ecdysozoa</taxon>
        <taxon>Nematoda</taxon>
        <taxon>Chromadorea</taxon>
        <taxon>Rhabditida</taxon>
        <taxon>Tylenchina</taxon>
        <taxon>Tylenchomorpha</taxon>
        <taxon>Sphaerularioidea</taxon>
        <taxon>Anguinidae</taxon>
        <taxon>Anguininae</taxon>
        <taxon>Ditylenchus</taxon>
    </lineage>
</organism>
<dbReference type="PANTHER" id="PTHR47219:SF9">
    <property type="entry name" value="GTPASE ACTIVATING PROTEIN AND CENTROSOME-ASSOCIATED, ISOFORM B"/>
    <property type="match status" value="1"/>
</dbReference>
<dbReference type="Pfam" id="PF23436">
    <property type="entry name" value="RabGap-TBC_2"/>
    <property type="match status" value="1"/>
</dbReference>
<dbReference type="SUPFAM" id="SSF47923">
    <property type="entry name" value="Ypt/Rab-GAP domain of gyp1p"/>
    <property type="match status" value="2"/>
</dbReference>
<dbReference type="InterPro" id="IPR000195">
    <property type="entry name" value="Rab-GAP-TBC_dom"/>
</dbReference>
<dbReference type="Gene3D" id="1.10.10.750">
    <property type="entry name" value="Ypt/Rab-GAP domain of gyp1p, domain 1"/>
    <property type="match status" value="1"/>
</dbReference>
<dbReference type="WBParaSite" id="jg9511">
    <property type="protein sequence ID" value="jg9511"/>
    <property type="gene ID" value="jg9511"/>
</dbReference>
<dbReference type="InterPro" id="IPR035969">
    <property type="entry name" value="Rab-GAP_TBC_sf"/>
</dbReference>
<dbReference type="GO" id="GO:0005096">
    <property type="term" value="F:GTPase activator activity"/>
    <property type="evidence" value="ECO:0007669"/>
    <property type="project" value="TreeGrafter"/>
</dbReference>
<dbReference type="InterPro" id="IPR050302">
    <property type="entry name" value="Rab_GAP_TBC_domain"/>
</dbReference>
<dbReference type="Proteomes" id="UP000887574">
    <property type="component" value="Unplaced"/>
</dbReference>
<dbReference type="SMART" id="SM00164">
    <property type="entry name" value="TBC"/>
    <property type="match status" value="1"/>
</dbReference>
<feature type="region of interest" description="Disordered" evidence="1">
    <location>
        <begin position="80"/>
        <end position="104"/>
    </location>
</feature>
<keyword evidence="3" id="KW-1185">Reference proteome</keyword>
<evidence type="ECO:0000259" key="2">
    <source>
        <dbReference type="PROSITE" id="PS50086"/>
    </source>
</evidence>
<dbReference type="Gene3D" id="1.10.472.80">
    <property type="entry name" value="Ypt/Rab-GAP domain of gyp1p, domain 3"/>
    <property type="match status" value="1"/>
</dbReference>
<feature type="compositionally biased region" description="Low complexity" evidence="1">
    <location>
        <begin position="14"/>
        <end position="32"/>
    </location>
</feature>
<dbReference type="Pfam" id="PF12473">
    <property type="entry name" value="DUF3694"/>
    <property type="match status" value="1"/>
</dbReference>
<evidence type="ECO:0000313" key="4">
    <source>
        <dbReference type="WBParaSite" id="jg9511"/>
    </source>
</evidence>
<dbReference type="InterPro" id="IPR022164">
    <property type="entry name" value="Kinesin-like"/>
</dbReference>
<proteinExistence type="predicted"/>
<feature type="domain" description="Rab-GAP TBC" evidence="2">
    <location>
        <begin position="601"/>
        <end position="768"/>
    </location>
</feature>
<feature type="region of interest" description="Disordered" evidence="1">
    <location>
        <begin position="469"/>
        <end position="492"/>
    </location>
</feature>
<reference evidence="4" key="1">
    <citation type="submission" date="2022-11" db="UniProtKB">
        <authorList>
            <consortium name="WormBaseParasite"/>
        </authorList>
    </citation>
    <scope>IDENTIFICATION</scope>
</reference>
<dbReference type="AlphaFoldDB" id="A0A915EUV2"/>
<name>A0A915EUV2_9BILA</name>
<evidence type="ECO:0000313" key="3">
    <source>
        <dbReference type="Proteomes" id="UP000887574"/>
    </source>
</evidence>
<sequence>MAIAKDNHFFSDPSMSTSQESVSTETTATASSCNPAELDDQFEATGSLQFVTNFKRANIAVSSIPCQLSAAAGVRVDKAPAKMSGSTTDSNGRSHRRDSSPISQFLLDKSRKSLRAVKARAFSFTSDNNAENGDVPDKSKAAPLDGNTFGCGSQDLCQQASSSGGLGSHRHDSVFEQISYLGCSKIQDPCSEAEMLQIITNFNEEKSHDAVNVSVLIPSTSSGTVRLFESGSTSEISSFAQKEDVLPCLSLSFMLDLQPYISVMSFDAEFLRLLTLLPTPLHPLLHPQFPSFGNEAGKQAVSEYVPQPGLEEDYEFEAFLEIKEEDSKKGFIVCPVEKNCFKMRRDREKRKCFGLLLAAGRNLRQADMHLLDMQSMSEGQHNAQVYIVEALWNPSAQNFEVLNTETPKETRVFMTIAMDAILNGIDEPIRFNMECKARIFQQFERFWYVPRKAITERYFLTIKMNEIDTSLTPPEPAEKAPAPPTSTSSEVLNSEIQLPSGKPAVISIPYQVIRFQSATERERNMSKICLDGRSPTKMPTQLIHPADDDESDSDEPLLSGSGEVNKECSDDLLSGWKALIEKWKEEPDKRPQELNALMNAGIPDVLRGEVWQLLAKVHVDLDLIQTYRMLLDKECPSEQVILRDIHRTFPAHEFFKESNGVGQEASTKSARPTPSTMKKSAIVRDSRFWLLLCCCICQKTKLSVCLSRSCLTTLQRLIEDYEHELYTHFYTSGVETHMYASQWFLTLFTAKFPLQMVFFIVDLFLTEGVNTIFHISLALLQDSKKDLLQLDFEGILKYFRVTLPRRYRTENNAKELIRNAVKLKISHKRLSKYEKSTIP</sequence>
<feature type="region of interest" description="Disordered" evidence="1">
    <location>
        <begin position="530"/>
        <end position="564"/>
    </location>
</feature>
<accession>A0A915EUV2</accession>
<evidence type="ECO:0000256" key="1">
    <source>
        <dbReference type="SAM" id="MobiDB-lite"/>
    </source>
</evidence>
<dbReference type="GO" id="GO:0031267">
    <property type="term" value="F:small GTPase binding"/>
    <property type="evidence" value="ECO:0007669"/>
    <property type="project" value="TreeGrafter"/>
</dbReference>